<dbReference type="EMBL" id="MPUH01000382">
    <property type="protein sequence ID" value="OMJ81415.1"/>
    <property type="molecule type" value="Genomic_DNA"/>
</dbReference>
<keyword evidence="2" id="KW-1185">Reference proteome</keyword>
<name>A0A1R2BXR1_9CILI</name>
<dbReference type="AlphaFoldDB" id="A0A1R2BXR1"/>
<comment type="caution">
    <text evidence="1">The sequence shown here is derived from an EMBL/GenBank/DDBJ whole genome shotgun (WGS) entry which is preliminary data.</text>
</comment>
<evidence type="ECO:0000313" key="2">
    <source>
        <dbReference type="Proteomes" id="UP000187209"/>
    </source>
</evidence>
<dbReference type="Proteomes" id="UP000187209">
    <property type="component" value="Unassembled WGS sequence"/>
</dbReference>
<protein>
    <submittedName>
        <fullName evidence="1">Uncharacterized protein</fullName>
    </submittedName>
</protein>
<proteinExistence type="predicted"/>
<organism evidence="1 2">
    <name type="scientific">Stentor coeruleus</name>
    <dbReference type="NCBI Taxonomy" id="5963"/>
    <lineage>
        <taxon>Eukaryota</taxon>
        <taxon>Sar</taxon>
        <taxon>Alveolata</taxon>
        <taxon>Ciliophora</taxon>
        <taxon>Postciliodesmatophora</taxon>
        <taxon>Heterotrichea</taxon>
        <taxon>Heterotrichida</taxon>
        <taxon>Stentoridae</taxon>
        <taxon>Stentor</taxon>
    </lineage>
</organism>
<sequence>MAEILFGSPAVRLNVNKVWRRMANPDVIHGTARERREYIQKMKEKYDINWFMRHTDGKMYHGSQKFWNYSVWVIRPVRGKMISGPDLGPYENLKAVTHDWNASDFIKKYMKDMELDDFTHLDSMDFNKFDDLDDLDDLNELDHSYYLDDFDEFDDSDDSPNFNKKS</sequence>
<accession>A0A1R2BXR1</accession>
<gene>
    <name evidence="1" type="ORF">SteCoe_18154</name>
</gene>
<evidence type="ECO:0000313" key="1">
    <source>
        <dbReference type="EMBL" id="OMJ81415.1"/>
    </source>
</evidence>
<reference evidence="1 2" key="1">
    <citation type="submission" date="2016-11" db="EMBL/GenBank/DDBJ databases">
        <title>The macronuclear genome of Stentor coeruleus: a giant cell with tiny introns.</title>
        <authorList>
            <person name="Slabodnick M."/>
            <person name="Ruby J.G."/>
            <person name="Reiff S.B."/>
            <person name="Swart E.C."/>
            <person name="Gosai S."/>
            <person name="Prabakaran S."/>
            <person name="Witkowska E."/>
            <person name="Larue G.E."/>
            <person name="Fisher S."/>
            <person name="Freeman R.M."/>
            <person name="Gunawardena J."/>
            <person name="Chu W."/>
            <person name="Stover N.A."/>
            <person name="Gregory B.D."/>
            <person name="Nowacki M."/>
            <person name="Derisi J."/>
            <person name="Roy S.W."/>
            <person name="Marshall W.F."/>
            <person name="Sood P."/>
        </authorList>
    </citation>
    <scope>NUCLEOTIDE SEQUENCE [LARGE SCALE GENOMIC DNA]</scope>
    <source>
        <strain evidence="1">WM001</strain>
    </source>
</reference>